<keyword evidence="4" id="KW-1185">Reference proteome</keyword>
<evidence type="ECO:0000313" key="2">
    <source>
        <dbReference type="EMBL" id="OAV87964.1"/>
    </source>
</evidence>
<name>A0A180G5U2_PUCT1</name>
<dbReference type="EnsemblFungi" id="PTTG_29215-t43_1">
    <property type="protein sequence ID" value="PTTG_29215-t43_1-p1"/>
    <property type="gene ID" value="PTTG_29215"/>
</dbReference>
<proteinExistence type="predicted"/>
<dbReference type="EMBL" id="ADAS02000239">
    <property type="protein sequence ID" value="OAV87964.1"/>
    <property type="molecule type" value="Genomic_DNA"/>
</dbReference>
<protein>
    <submittedName>
        <fullName evidence="2 3">Uncharacterized protein</fullName>
    </submittedName>
</protein>
<dbReference type="OrthoDB" id="2516766at2759"/>
<reference evidence="3" key="4">
    <citation type="submission" date="2025-05" db="UniProtKB">
        <authorList>
            <consortium name="EnsemblFungi"/>
        </authorList>
    </citation>
    <scope>IDENTIFICATION</scope>
    <source>
        <strain evidence="3">isolate 1-1 / race 1 (BBBD)</strain>
    </source>
</reference>
<evidence type="ECO:0000313" key="3">
    <source>
        <dbReference type="EnsemblFungi" id="PTTG_29215-t43_1-p1"/>
    </source>
</evidence>
<gene>
    <name evidence="2" type="ORF">PTTG_29215</name>
</gene>
<dbReference type="AlphaFoldDB" id="A0A180G5U2"/>
<sequence length="233" mass="26386">MIQASESSHLPSKDKIKTQLQLIQYSLSILRERIEAATEPIGIMLSEIENDLGNINEKVFAAVTSIKPISITPASKFTNPMTSMAKYFPIMLDLEKFSGNRSVLVEVLKGLTFEERALMSSVSIEHNEMYEDVYLKFQEVESKIVQEVIEMGLSPPYDEASFLTNVEDRIRRAWQFDEFQSKLLKMRIRRYRIEAVIEELTQDRNKAKLSGPTCEAPSVVNQASSSRNGGAAE</sequence>
<feature type="compositionally biased region" description="Polar residues" evidence="1">
    <location>
        <begin position="219"/>
        <end position="233"/>
    </location>
</feature>
<accession>A0A180G5U2</accession>
<dbReference type="VEuPathDB" id="FungiDB:PTTG_29215"/>
<reference evidence="2" key="1">
    <citation type="submission" date="2009-11" db="EMBL/GenBank/DDBJ databases">
        <authorList>
            <consortium name="The Broad Institute Genome Sequencing Platform"/>
            <person name="Ward D."/>
            <person name="Feldgarden M."/>
            <person name="Earl A."/>
            <person name="Young S.K."/>
            <person name="Zeng Q."/>
            <person name="Koehrsen M."/>
            <person name="Alvarado L."/>
            <person name="Berlin A."/>
            <person name="Bochicchio J."/>
            <person name="Borenstein D."/>
            <person name="Chapman S.B."/>
            <person name="Chen Z."/>
            <person name="Engels R."/>
            <person name="Freedman E."/>
            <person name="Gellesch M."/>
            <person name="Goldberg J."/>
            <person name="Griggs A."/>
            <person name="Gujja S."/>
            <person name="Heilman E."/>
            <person name="Heiman D."/>
            <person name="Hepburn T."/>
            <person name="Howarth C."/>
            <person name="Jen D."/>
            <person name="Larson L."/>
            <person name="Lewis B."/>
            <person name="Mehta T."/>
            <person name="Park D."/>
            <person name="Pearson M."/>
            <person name="Roberts A."/>
            <person name="Saif S."/>
            <person name="Shea T."/>
            <person name="Shenoy N."/>
            <person name="Sisk P."/>
            <person name="Stolte C."/>
            <person name="Sykes S."/>
            <person name="Thomson T."/>
            <person name="Walk T."/>
            <person name="White J."/>
            <person name="Yandava C."/>
            <person name="Izard J."/>
            <person name="Baranova O.V."/>
            <person name="Blanton J.M."/>
            <person name="Tanner A.C."/>
            <person name="Dewhirst F.E."/>
            <person name="Haas B."/>
            <person name="Nusbaum C."/>
            <person name="Birren B."/>
        </authorList>
    </citation>
    <scope>NUCLEOTIDE SEQUENCE [LARGE SCALE GENOMIC DNA]</scope>
    <source>
        <strain evidence="2">1-1 BBBD Race 1</strain>
    </source>
</reference>
<reference evidence="3 4" key="3">
    <citation type="journal article" date="2017" name="G3 (Bethesda)">
        <title>Comparative analysis highlights variable genome content of wheat rusts and divergence of the mating loci.</title>
        <authorList>
            <person name="Cuomo C.A."/>
            <person name="Bakkeren G."/>
            <person name="Khalil H.B."/>
            <person name="Panwar V."/>
            <person name="Joly D."/>
            <person name="Linning R."/>
            <person name="Sakthikumar S."/>
            <person name="Song X."/>
            <person name="Adiconis X."/>
            <person name="Fan L."/>
            <person name="Goldberg J.M."/>
            <person name="Levin J.Z."/>
            <person name="Young S."/>
            <person name="Zeng Q."/>
            <person name="Anikster Y."/>
            <person name="Bruce M."/>
            <person name="Wang M."/>
            <person name="Yin C."/>
            <person name="McCallum B."/>
            <person name="Szabo L.J."/>
            <person name="Hulbert S."/>
            <person name="Chen X."/>
            <person name="Fellers J.P."/>
        </authorList>
    </citation>
    <scope>NUCLEOTIDE SEQUENCE</scope>
    <source>
        <strain evidence="3">isolate 1-1 / race 1 (BBBD)</strain>
        <strain evidence="4">Isolate 1-1 / race 1 (BBBD)</strain>
    </source>
</reference>
<reference evidence="2" key="2">
    <citation type="submission" date="2016-05" db="EMBL/GenBank/DDBJ databases">
        <title>Comparative analysis highlights variable genome content of wheat rusts and divergence of the mating loci.</title>
        <authorList>
            <person name="Cuomo C.A."/>
            <person name="Bakkeren G."/>
            <person name="Szabo L."/>
            <person name="Khalil H."/>
            <person name="Joly D."/>
            <person name="Goldberg J."/>
            <person name="Young S."/>
            <person name="Zeng Q."/>
            <person name="Fellers J."/>
        </authorList>
    </citation>
    <scope>NUCLEOTIDE SEQUENCE [LARGE SCALE GENOMIC DNA]</scope>
    <source>
        <strain evidence="2">1-1 BBBD Race 1</strain>
    </source>
</reference>
<evidence type="ECO:0000313" key="4">
    <source>
        <dbReference type="Proteomes" id="UP000005240"/>
    </source>
</evidence>
<evidence type="ECO:0000256" key="1">
    <source>
        <dbReference type="SAM" id="MobiDB-lite"/>
    </source>
</evidence>
<organism evidence="2">
    <name type="scientific">Puccinia triticina (isolate 1-1 / race 1 (BBBD))</name>
    <name type="common">Brown leaf rust fungus</name>
    <dbReference type="NCBI Taxonomy" id="630390"/>
    <lineage>
        <taxon>Eukaryota</taxon>
        <taxon>Fungi</taxon>
        <taxon>Dikarya</taxon>
        <taxon>Basidiomycota</taxon>
        <taxon>Pucciniomycotina</taxon>
        <taxon>Pucciniomycetes</taxon>
        <taxon>Pucciniales</taxon>
        <taxon>Pucciniaceae</taxon>
        <taxon>Puccinia</taxon>
    </lineage>
</organism>
<dbReference type="Proteomes" id="UP000005240">
    <property type="component" value="Unassembled WGS sequence"/>
</dbReference>
<feature type="region of interest" description="Disordered" evidence="1">
    <location>
        <begin position="206"/>
        <end position="233"/>
    </location>
</feature>